<evidence type="ECO:0000256" key="2">
    <source>
        <dbReference type="SAM" id="SignalP"/>
    </source>
</evidence>
<dbReference type="EMBL" id="JAPWDV010000001">
    <property type="protein sequence ID" value="KAJ6221648.1"/>
    <property type="molecule type" value="Genomic_DNA"/>
</dbReference>
<gene>
    <name evidence="3" type="ORF">RDWZM_000193</name>
</gene>
<comment type="caution">
    <text evidence="3">The sequence shown here is derived from an EMBL/GenBank/DDBJ whole genome shotgun (WGS) entry which is preliminary data.</text>
</comment>
<keyword evidence="1" id="KW-0812">Transmembrane</keyword>
<accession>A0A9Q0RMR3</accession>
<dbReference type="AlphaFoldDB" id="A0A9Q0RMR3"/>
<keyword evidence="4" id="KW-1185">Reference proteome</keyword>
<feature type="signal peptide" evidence="2">
    <location>
        <begin position="1"/>
        <end position="23"/>
    </location>
</feature>
<proteinExistence type="predicted"/>
<organism evidence="3 4">
    <name type="scientific">Blomia tropicalis</name>
    <name type="common">Mite</name>
    <dbReference type="NCBI Taxonomy" id="40697"/>
    <lineage>
        <taxon>Eukaryota</taxon>
        <taxon>Metazoa</taxon>
        <taxon>Ecdysozoa</taxon>
        <taxon>Arthropoda</taxon>
        <taxon>Chelicerata</taxon>
        <taxon>Arachnida</taxon>
        <taxon>Acari</taxon>
        <taxon>Acariformes</taxon>
        <taxon>Sarcoptiformes</taxon>
        <taxon>Astigmata</taxon>
        <taxon>Glycyphagoidea</taxon>
        <taxon>Echimyopodidae</taxon>
        <taxon>Blomia</taxon>
    </lineage>
</organism>
<keyword evidence="2" id="KW-0732">Signal</keyword>
<dbReference type="Proteomes" id="UP001142055">
    <property type="component" value="Chromosome 1"/>
</dbReference>
<protein>
    <submittedName>
        <fullName evidence="3">Uncharacterized protein</fullName>
    </submittedName>
</protein>
<feature type="transmembrane region" description="Helical" evidence="1">
    <location>
        <begin position="629"/>
        <end position="655"/>
    </location>
</feature>
<keyword evidence="1" id="KW-1133">Transmembrane helix</keyword>
<reference evidence="3" key="1">
    <citation type="submission" date="2022-12" db="EMBL/GenBank/DDBJ databases">
        <title>Genome assemblies of Blomia tropicalis.</title>
        <authorList>
            <person name="Cui Y."/>
        </authorList>
    </citation>
    <scope>NUCLEOTIDE SEQUENCE</scope>
    <source>
        <tissue evidence="3">Adult mites</tissue>
    </source>
</reference>
<sequence>MIMGHRLSSIVTILVLILTSVYCQDEIANNVIEQQQQQQQSQVRGPLLPNQAQSVAQTEPELDKLVEENQPDVQQNNEPHTNIEDLSNEIESIEEFFQKQFETDHHHVPLTIESIEEMEELLSNNEKVNNSTIDQFDELVVELPNMNEVINEVVDNSKEEKNSIISEMNMIDDQDSANTLESIENKVSKLQQVEGDSDSVDSVEFPTIIIPPNEPREIEIDFPTSGEVTFKQPEKLFDDTSAEIMQDSYSVPEVKESPMETQNEISSDIISLNLIKAIDDTTAQKWFLNVSLPFWNKFQFTIQLKEYYQGQLDESTFETIYQIEFSNVAEIGLLSGTVTIVSNEPILLERNELSIEGKWKSIRIQLEQKSNNIVLHGKLETDSPSDDGIHKYNGDLSFQIENVSGNYELRFAKQFGHDDNPCPWFQVYNRLTTLPEEFLSFESTVDHQCEQEDKNQMNIMINLKSNVWQMANFHLDQVFNFGYYGDEAMESTHPLMNLAINAYWKGDALYSKTLKLSPSMIGQLAIPWLPANLEATFTRVRNDANQKYTINIDKSSNPFGGYEKLTMETNRLTLSTLVVKIISVFISAMTVVLNANGAILSTVLTQLELIIDQLLSLAKVDQLIPLDIWQYHLALELTIFIILLSIVAILLSAIVKMSIQSDESYKQIETEGERSSKQSSPIEVTNQLLMEEAEMRRMAVDNCLKVRDMNELLSSSSRDEVTPCFNDVDNKSLCSNVSKEMAYGKHKKPSTLPKTYNKRVRKMKEFFESLAKISPLKEMHKHLKTFGGNKKDKTKQQK</sequence>
<keyword evidence="1" id="KW-0472">Membrane</keyword>
<evidence type="ECO:0000256" key="1">
    <source>
        <dbReference type="SAM" id="Phobius"/>
    </source>
</evidence>
<evidence type="ECO:0000313" key="3">
    <source>
        <dbReference type="EMBL" id="KAJ6221648.1"/>
    </source>
</evidence>
<name>A0A9Q0RMR3_BLOTA</name>
<evidence type="ECO:0000313" key="4">
    <source>
        <dbReference type="Proteomes" id="UP001142055"/>
    </source>
</evidence>
<feature type="chain" id="PRO_5040198173" evidence="2">
    <location>
        <begin position="24"/>
        <end position="798"/>
    </location>
</feature>